<dbReference type="CDD" id="cd00200">
    <property type="entry name" value="WD40"/>
    <property type="match status" value="1"/>
</dbReference>
<dbReference type="SUPFAM" id="SSF50978">
    <property type="entry name" value="WD40 repeat-like"/>
    <property type="match status" value="1"/>
</dbReference>
<feature type="compositionally biased region" description="Basic and acidic residues" evidence="4">
    <location>
        <begin position="293"/>
        <end position="304"/>
    </location>
</feature>
<dbReference type="InterPro" id="IPR036322">
    <property type="entry name" value="WD40_repeat_dom_sf"/>
</dbReference>
<dbReference type="InterPro" id="IPR020472">
    <property type="entry name" value="WD40_PAC1"/>
</dbReference>
<feature type="repeat" description="WD" evidence="3">
    <location>
        <begin position="780"/>
        <end position="821"/>
    </location>
</feature>
<feature type="repeat" description="WD" evidence="3">
    <location>
        <begin position="654"/>
        <end position="695"/>
    </location>
</feature>
<gene>
    <name evidence="5" type="primary">HET-E1_4</name>
    <name evidence="5" type="ORF">A0H81_14548</name>
</gene>
<dbReference type="Gene3D" id="2.130.10.10">
    <property type="entry name" value="YVTN repeat-like/Quinoprotein amine dehydrogenase"/>
    <property type="match status" value="3"/>
</dbReference>
<evidence type="ECO:0000313" key="5">
    <source>
        <dbReference type="EMBL" id="OBZ65404.1"/>
    </source>
</evidence>
<evidence type="ECO:0000256" key="2">
    <source>
        <dbReference type="ARBA" id="ARBA00022737"/>
    </source>
</evidence>
<dbReference type="PROSITE" id="PS50294">
    <property type="entry name" value="WD_REPEATS_REGION"/>
    <property type="match status" value="7"/>
</dbReference>
<dbReference type="Pfam" id="PF00400">
    <property type="entry name" value="WD40"/>
    <property type="match status" value="8"/>
</dbReference>
<dbReference type="PROSITE" id="PS00678">
    <property type="entry name" value="WD_REPEATS_1"/>
    <property type="match status" value="6"/>
</dbReference>
<evidence type="ECO:0000256" key="1">
    <source>
        <dbReference type="ARBA" id="ARBA00022574"/>
    </source>
</evidence>
<accession>A0A1C7LRJ5</accession>
<feature type="region of interest" description="Disordered" evidence="4">
    <location>
        <begin position="472"/>
        <end position="553"/>
    </location>
</feature>
<feature type="repeat" description="WD" evidence="3">
    <location>
        <begin position="864"/>
        <end position="903"/>
    </location>
</feature>
<dbReference type="InterPro" id="IPR015943">
    <property type="entry name" value="WD40/YVTN_repeat-like_dom_sf"/>
</dbReference>
<feature type="repeat" description="WD" evidence="3">
    <location>
        <begin position="612"/>
        <end position="653"/>
    </location>
</feature>
<dbReference type="Proteomes" id="UP000092993">
    <property type="component" value="Unassembled WGS sequence"/>
</dbReference>
<feature type="repeat" description="WD" evidence="3">
    <location>
        <begin position="696"/>
        <end position="737"/>
    </location>
</feature>
<organism evidence="5 6">
    <name type="scientific">Grifola frondosa</name>
    <name type="common">Maitake</name>
    <name type="synonym">Polyporus frondosus</name>
    <dbReference type="NCBI Taxonomy" id="5627"/>
    <lineage>
        <taxon>Eukaryota</taxon>
        <taxon>Fungi</taxon>
        <taxon>Dikarya</taxon>
        <taxon>Basidiomycota</taxon>
        <taxon>Agaricomycotina</taxon>
        <taxon>Agaricomycetes</taxon>
        <taxon>Polyporales</taxon>
        <taxon>Grifolaceae</taxon>
        <taxon>Grifola</taxon>
    </lineage>
</organism>
<dbReference type="PANTHER" id="PTHR19879:SF9">
    <property type="entry name" value="TRANSCRIPTION INITIATION FACTOR TFIID SUBUNIT 5"/>
    <property type="match status" value="1"/>
</dbReference>
<dbReference type="PANTHER" id="PTHR19879">
    <property type="entry name" value="TRANSCRIPTION INITIATION FACTOR TFIID"/>
    <property type="match status" value="1"/>
</dbReference>
<dbReference type="PROSITE" id="PS50082">
    <property type="entry name" value="WD_REPEATS_2"/>
    <property type="match status" value="8"/>
</dbReference>
<reference evidence="5 6" key="1">
    <citation type="submission" date="2016-03" db="EMBL/GenBank/DDBJ databases">
        <title>Whole genome sequencing of Grifola frondosa 9006-11.</title>
        <authorList>
            <person name="Min B."/>
            <person name="Park H."/>
            <person name="Kim J.-G."/>
            <person name="Cho H."/>
            <person name="Oh Y.-L."/>
            <person name="Kong W.-S."/>
            <person name="Choi I.-G."/>
        </authorList>
    </citation>
    <scope>NUCLEOTIDE SEQUENCE [LARGE SCALE GENOMIC DNA]</scope>
    <source>
        <strain evidence="5 6">9006-11</strain>
    </source>
</reference>
<feature type="repeat" description="WD" evidence="3">
    <location>
        <begin position="822"/>
        <end position="863"/>
    </location>
</feature>
<dbReference type="OMA" id="TYNEHSD"/>
<name>A0A1C7LRJ5_GRIFR</name>
<dbReference type="AlphaFoldDB" id="A0A1C7LRJ5"/>
<dbReference type="OrthoDB" id="538223at2759"/>
<dbReference type="PROSITE" id="PS51257">
    <property type="entry name" value="PROKAR_LIPOPROTEIN"/>
    <property type="match status" value="1"/>
</dbReference>
<dbReference type="EMBL" id="LUGG01000044">
    <property type="protein sequence ID" value="OBZ65404.1"/>
    <property type="molecule type" value="Genomic_DNA"/>
</dbReference>
<keyword evidence="1 3" id="KW-0853">WD repeat</keyword>
<dbReference type="InterPro" id="IPR019775">
    <property type="entry name" value="WD40_repeat_CS"/>
</dbReference>
<evidence type="ECO:0000256" key="3">
    <source>
        <dbReference type="PROSITE-ProRule" id="PRU00221"/>
    </source>
</evidence>
<feature type="repeat" description="WD" evidence="3">
    <location>
        <begin position="738"/>
        <end position="779"/>
    </location>
</feature>
<feature type="compositionally biased region" description="Basic and acidic residues" evidence="4">
    <location>
        <begin position="484"/>
        <end position="496"/>
    </location>
</feature>
<feature type="repeat" description="WD" evidence="3">
    <location>
        <begin position="570"/>
        <end position="611"/>
    </location>
</feature>
<feature type="region of interest" description="Disordered" evidence="4">
    <location>
        <begin position="293"/>
        <end position="320"/>
    </location>
</feature>
<evidence type="ECO:0000256" key="4">
    <source>
        <dbReference type="SAM" id="MobiDB-lite"/>
    </source>
</evidence>
<dbReference type="SMART" id="SM00320">
    <property type="entry name" value="WD40"/>
    <property type="match status" value="8"/>
</dbReference>
<keyword evidence="2" id="KW-0677">Repeat</keyword>
<dbReference type="InterPro" id="IPR001680">
    <property type="entry name" value="WD40_rpt"/>
</dbReference>
<evidence type="ECO:0000313" key="6">
    <source>
        <dbReference type="Proteomes" id="UP000092993"/>
    </source>
</evidence>
<sequence>MVFSDARPTASVHLWAVMLSVYGFLGCITSSLPRGKWLAPAVIASRIYLLIISPRLSSLFSPTHIHGGLPYNIYAKQLFHLAKGYPLWVPEHTKFGEVLIGDVGYLHDGGFYRLFNATLPANHDIHTEFGVPDDYEPLKINRYGLNETKNWIKSGEHMSKTVKNMTISANASAAIVSTGAGFTYTCTDEQGALLLLKRPGDRSLVHKSRSFMSYMRRNHASWHRFATDTCDVDLQKDEIIFVNGCVKSAEWAVAAFIERGREGELYFSGEFGPMASAGFSLSMKNSTSARVEHRMGPPQSEHRSTLPGVSEIEETPRDGDVRGKAVDVSKFDQCVFLEYYKMKKRIWFYRVIKAAAGPHELPSQPDDSDPGSPELMVEEDDIEEVPFRSKYDPVDYVLDYILENSNADLAIAGTQDIISLCKGQDVPDDIAAMLKEIAPRIDIDEDGVGIICAEDLIDDPDVEMESTIGQHAADKQVGSADDAFPEHSAPRLDDKNTVPTQQFENDPFADPPQNRSQRFDDFPEESVAGPSTQYVPRDDMSQDDLSKDGDDASDKDVIVPAAIDPPVLVLSDHAGAVSSLAYSPNGRYIASGSEDASIVIWDTSTGRILQKCQHHVETIWSLKFSPDSTRLVSGSGDHFVIVWDVESGDARAILDGHTGVVQSVAYSPDGNKIASGSVDFTVRLWDAETGTTLSVMKGHTAVVMFVVFSPNGKWLASVGADYTARIWNAETGVLHTVLQGHTDVVWWIAFSPDSRRVVTGSDDGTSRIWNAETGEELVTLHEHHGPVWFVGFSPDGKRVLSASNDSTIKVCDSFSADRLLTLEGHGTMVNAAAFSPDGSCICSSSGDNLVRVWRASDGVCLATLNGHADKVTALEFSPDGSCLASSSDDGTVRLWNLRDAWDE</sequence>
<dbReference type="PRINTS" id="PR00320">
    <property type="entry name" value="GPROTEINBRPT"/>
</dbReference>
<keyword evidence="6" id="KW-1185">Reference proteome</keyword>
<comment type="caution">
    <text evidence="5">The sequence shown here is derived from an EMBL/GenBank/DDBJ whole genome shotgun (WGS) entry which is preliminary data.</text>
</comment>
<dbReference type="STRING" id="5627.A0A1C7LRJ5"/>
<proteinExistence type="predicted"/>
<feature type="compositionally biased region" description="Basic and acidic residues" evidence="4">
    <location>
        <begin position="536"/>
        <end position="553"/>
    </location>
</feature>
<protein>
    <submittedName>
        <fullName evidence="5">Vegetative incompatibility protein HET-E-1</fullName>
    </submittedName>
</protein>